<keyword evidence="10" id="KW-1185">Reference proteome</keyword>
<keyword evidence="4" id="KW-0802">TPR repeat</keyword>
<keyword evidence="3" id="KW-0677">Repeat</keyword>
<dbReference type="PANTHER" id="PTHR46630">
    <property type="entry name" value="TETRATRICOPEPTIDE REPEAT PROTEIN 29"/>
    <property type="match status" value="1"/>
</dbReference>
<reference evidence="11" key="1">
    <citation type="submission" date="2025-08" db="UniProtKB">
        <authorList>
            <consortium name="RefSeq"/>
        </authorList>
    </citation>
    <scope>IDENTIFICATION</scope>
</reference>
<evidence type="ECO:0000256" key="5">
    <source>
        <dbReference type="ARBA" id="ARBA00023125"/>
    </source>
</evidence>
<comment type="function">
    <text evidence="7">Axonemal protein which is implicated in axonemal and/or peri-axonemal structure assembly and regulates flagellum assembly and beating and therefore sperm motility.</text>
</comment>
<dbReference type="InterPro" id="IPR011990">
    <property type="entry name" value="TPR-like_helical_dom_sf"/>
</dbReference>
<evidence type="ECO:0000256" key="4">
    <source>
        <dbReference type="ARBA" id="ARBA00022803"/>
    </source>
</evidence>
<evidence type="ECO:0000256" key="9">
    <source>
        <dbReference type="SAM" id="MobiDB-lite"/>
    </source>
</evidence>
<dbReference type="CTD" id="41968"/>
<dbReference type="PANTHER" id="PTHR46630:SF1">
    <property type="entry name" value="TETRATRICOPEPTIDE REPEAT PROTEIN 29"/>
    <property type="match status" value="1"/>
</dbReference>
<dbReference type="GO" id="GO:0003341">
    <property type="term" value="P:cilium movement"/>
    <property type="evidence" value="ECO:0007669"/>
    <property type="project" value="TreeGrafter"/>
</dbReference>
<dbReference type="NCBIfam" id="TIGR00621">
    <property type="entry name" value="ssb"/>
    <property type="match status" value="1"/>
</dbReference>
<comment type="subcellular location">
    <subcellularLocation>
        <location evidence="1">Cytoplasm</location>
    </subcellularLocation>
</comment>
<dbReference type="RefSeq" id="XP_024946217.1">
    <property type="nucleotide sequence ID" value="XM_025090449.1"/>
</dbReference>
<evidence type="ECO:0000256" key="1">
    <source>
        <dbReference type="ARBA" id="ARBA00004496"/>
    </source>
</evidence>
<dbReference type="CDD" id="cd04496">
    <property type="entry name" value="SSB_OBF"/>
    <property type="match status" value="1"/>
</dbReference>
<dbReference type="GO" id="GO:0005737">
    <property type="term" value="C:cytoplasm"/>
    <property type="evidence" value="ECO:0007669"/>
    <property type="project" value="UniProtKB-SubCell"/>
</dbReference>
<dbReference type="InterPro" id="IPR051476">
    <property type="entry name" value="Bac_ResReg_Asp_Phosphatase"/>
</dbReference>
<evidence type="ECO:0000313" key="11">
    <source>
        <dbReference type="RefSeq" id="XP_024946217.1"/>
    </source>
</evidence>
<dbReference type="Pfam" id="PF00436">
    <property type="entry name" value="SSB"/>
    <property type="match status" value="1"/>
</dbReference>
<sequence>MDVKEKRIKTLTSSNRREITAVKEHFKSLLPTLTPVQVRRHRKEHYDAVVLELQEKDLRDVADYLQELFRLDEEAREKAGRGTIIWKRPRLKHQKELIDRLRTGLVKSVEARTNGQPITSAAALLETALYFQSRTSEWWWVAEQLFQSSLLVAENIEEFENQTVTVIRYLYGRFLVNEKENSQDALDYLNSACESSKGKTWNTSKILGFKQENLFRECSTLLYTVLLNLAKQHRKEDPELAAETCQSALKRAIDSGHDGYIANALYELGKTQRLAKRMAQALQSLSKFLAITTRIPDPEGLCDAHMELALVYKELDDDFNTTKHLRMLRECASKYELSHKLAQAHYYTGEYLLNRGHPNLATTHLEYAFTLYNSFGLMDEADRARCIAGISKGHETIDRYNELICLCGRKDVTAILSICQWKNSRTPFWTIQQSPESNSGQDLHEEENADDKHGSQREENVISDKSEDITNKESDTSTSLTYHEDVPDNKDESLILEYQLGIFPGYQQFVILSNLRSLFSAVSTMKIFQQKVIVDTTKQISRLLLPRYFTNETYETNGIEKTLNQVTLLGRVGSDPQKRGTEERPVIVFSLATHFNYKYDNGEFKQQTDWHRVCVFRPNLRDTVYNFMKKGQRVLINGRLSYGEVPDEAGKTKKLTAIIADDVIFFHPS</sequence>
<organism evidence="10 11">
    <name type="scientific">Cephus cinctus</name>
    <name type="common">Wheat stem sawfly</name>
    <dbReference type="NCBI Taxonomy" id="211228"/>
    <lineage>
        <taxon>Eukaryota</taxon>
        <taxon>Metazoa</taxon>
        <taxon>Ecdysozoa</taxon>
        <taxon>Arthropoda</taxon>
        <taxon>Hexapoda</taxon>
        <taxon>Insecta</taxon>
        <taxon>Pterygota</taxon>
        <taxon>Neoptera</taxon>
        <taxon>Endopterygota</taxon>
        <taxon>Hymenoptera</taxon>
        <taxon>Cephoidea</taxon>
        <taxon>Cephidae</taxon>
        <taxon>Cephus</taxon>
    </lineage>
</organism>
<dbReference type="GeneID" id="107273158"/>
<evidence type="ECO:0000256" key="7">
    <source>
        <dbReference type="ARBA" id="ARBA00044739"/>
    </source>
</evidence>
<dbReference type="FunFam" id="2.40.50.140:FF:000269">
    <property type="entry name" value="Single-stranded DNA-binding protein"/>
    <property type="match status" value="1"/>
</dbReference>
<evidence type="ECO:0000313" key="10">
    <source>
        <dbReference type="Proteomes" id="UP000694920"/>
    </source>
</evidence>
<keyword evidence="5 8" id="KW-0238">DNA-binding</keyword>
<dbReference type="AlphaFoldDB" id="A0AAJ7RTC3"/>
<name>A0AAJ7RTC3_CEPCN</name>
<evidence type="ECO:0000256" key="3">
    <source>
        <dbReference type="ARBA" id="ARBA00022737"/>
    </source>
</evidence>
<dbReference type="HAMAP" id="MF_00984">
    <property type="entry name" value="SSB"/>
    <property type="match status" value="1"/>
</dbReference>
<keyword evidence="2" id="KW-0963">Cytoplasm</keyword>
<dbReference type="GO" id="GO:0003697">
    <property type="term" value="F:single-stranded DNA binding"/>
    <property type="evidence" value="ECO:0007669"/>
    <property type="project" value="InterPro"/>
</dbReference>
<dbReference type="PROSITE" id="PS50935">
    <property type="entry name" value="SSB"/>
    <property type="match status" value="1"/>
</dbReference>
<dbReference type="GO" id="GO:0006260">
    <property type="term" value="P:DNA replication"/>
    <property type="evidence" value="ECO:0007669"/>
    <property type="project" value="InterPro"/>
</dbReference>
<dbReference type="InterPro" id="IPR012340">
    <property type="entry name" value="NA-bd_OB-fold"/>
</dbReference>
<feature type="compositionally biased region" description="Basic and acidic residues" evidence="9">
    <location>
        <begin position="450"/>
        <end position="475"/>
    </location>
</feature>
<evidence type="ECO:0000256" key="2">
    <source>
        <dbReference type="ARBA" id="ARBA00022490"/>
    </source>
</evidence>
<dbReference type="SUPFAM" id="SSF48452">
    <property type="entry name" value="TPR-like"/>
    <property type="match status" value="1"/>
</dbReference>
<dbReference type="Proteomes" id="UP000694920">
    <property type="component" value="Unplaced"/>
</dbReference>
<dbReference type="InterPro" id="IPR000424">
    <property type="entry name" value="Primosome_PriB/ssb"/>
</dbReference>
<evidence type="ECO:0000256" key="8">
    <source>
        <dbReference type="PROSITE-ProRule" id="PRU00252"/>
    </source>
</evidence>
<dbReference type="InterPro" id="IPR011344">
    <property type="entry name" value="ssDNA-bd"/>
</dbReference>
<evidence type="ECO:0000256" key="6">
    <source>
        <dbReference type="ARBA" id="ARBA00040665"/>
    </source>
</evidence>
<feature type="region of interest" description="Disordered" evidence="9">
    <location>
        <begin position="430"/>
        <end position="485"/>
    </location>
</feature>
<accession>A0AAJ7RTC3</accession>
<gene>
    <name evidence="11" type="primary">LOC107273158</name>
</gene>
<dbReference type="KEGG" id="ccin:107273158"/>
<dbReference type="Gene3D" id="1.25.40.10">
    <property type="entry name" value="Tetratricopeptide repeat domain"/>
    <property type="match status" value="1"/>
</dbReference>
<dbReference type="SUPFAM" id="SSF50249">
    <property type="entry name" value="Nucleic acid-binding proteins"/>
    <property type="match status" value="1"/>
</dbReference>
<proteinExistence type="inferred from homology"/>
<dbReference type="GO" id="GO:0005929">
    <property type="term" value="C:cilium"/>
    <property type="evidence" value="ECO:0007669"/>
    <property type="project" value="TreeGrafter"/>
</dbReference>
<feature type="compositionally biased region" description="Polar residues" evidence="9">
    <location>
        <begin position="430"/>
        <end position="441"/>
    </location>
</feature>
<dbReference type="Gene3D" id="2.40.50.140">
    <property type="entry name" value="Nucleic acid-binding proteins"/>
    <property type="match status" value="1"/>
</dbReference>
<protein>
    <recommendedName>
        <fullName evidence="6">Tetratricopeptide repeat protein 29</fullName>
    </recommendedName>
</protein>